<keyword evidence="2" id="KW-0328">Glycosyltransferase</keyword>
<evidence type="ECO:0000313" key="9">
    <source>
        <dbReference type="EMBL" id="OGC22157.1"/>
    </source>
</evidence>
<comment type="subcellular location">
    <subcellularLocation>
        <location evidence="1">Membrane</location>
        <topology evidence="1">Multi-pass membrane protein</topology>
    </subcellularLocation>
</comment>
<gene>
    <name evidence="9" type="ORF">A2310_04890</name>
</gene>
<dbReference type="GO" id="GO:0005886">
    <property type="term" value="C:plasma membrane"/>
    <property type="evidence" value="ECO:0007669"/>
    <property type="project" value="TreeGrafter"/>
</dbReference>
<dbReference type="STRING" id="1802579.A2310_04890"/>
<evidence type="ECO:0000313" key="10">
    <source>
        <dbReference type="Proteomes" id="UP000178417"/>
    </source>
</evidence>
<evidence type="ECO:0000256" key="3">
    <source>
        <dbReference type="ARBA" id="ARBA00022679"/>
    </source>
</evidence>
<keyword evidence="6 7" id="KW-0472">Membrane</keyword>
<proteinExistence type="predicted"/>
<dbReference type="SUPFAM" id="SSF53448">
    <property type="entry name" value="Nucleotide-diphospho-sugar transferases"/>
    <property type="match status" value="1"/>
</dbReference>
<keyword evidence="4 7" id="KW-0812">Transmembrane</keyword>
<reference evidence="9 10" key="1">
    <citation type="journal article" date="2016" name="Nat. Commun.">
        <title>Thousands of microbial genomes shed light on interconnected biogeochemical processes in an aquifer system.</title>
        <authorList>
            <person name="Anantharaman K."/>
            <person name="Brown C.T."/>
            <person name="Hug L.A."/>
            <person name="Sharon I."/>
            <person name="Castelle C.J."/>
            <person name="Probst A.J."/>
            <person name="Thomas B.C."/>
            <person name="Singh A."/>
            <person name="Wilkins M.J."/>
            <person name="Karaoz U."/>
            <person name="Brodie E.L."/>
            <person name="Williams K.H."/>
            <person name="Hubbard S.S."/>
            <person name="Banfield J.F."/>
        </authorList>
    </citation>
    <scope>NUCLEOTIDE SEQUENCE [LARGE SCALE GENOMIC DNA]</scope>
</reference>
<evidence type="ECO:0000256" key="6">
    <source>
        <dbReference type="ARBA" id="ARBA00023136"/>
    </source>
</evidence>
<feature type="domain" description="Glycosyltransferase 2-like" evidence="8">
    <location>
        <begin position="5"/>
        <end position="132"/>
    </location>
</feature>
<dbReference type="CDD" id="cd04187">
    <property type="entry name" value="DPM1_like_bac"/>
    <property type="match status" value="1"/>
</dbReference>
<dbReference type="Pfam" id="PF00535">
    <property type="entry name" value="Glycos_transf_2"/>
    <property type="match status" value="1"/>
</dbReference>
<dbReference type="InterPro" id="IPR050256">
    <property type="entry name" value="Glycosyltransferase_2"/>
</dbReference>
<evidence type="ECO:0000256" key="2">
    <source>
        <dbReference type="ARBA" id="ARBA00022676"/>
    </source>
</evidence>
<dbReference type="Proteomes" id="UP000178417">
    <property type="component" value="Unassembled WGS sequence"/>
</dbReference>
<dbReference type="GO" id="GO:0016757">
    <property type="term" value="F:glycosyltransferase activity"/>
    <property type="evidence" value="ECO:0007669"/>
    <property type="project" value="UniProtKB-KW"/>
</dbReference>
<keyword evidence="3" id="KW-0808">Transferase</keyword>
<sequence length="308" mass="35583">MKLISIVTPCYNEEENIEAIYTKIKEIFSRLDYSYEHIFIDNASKDRTVEILKELAKKDKNLKIIVNTRNFGHIRSPFYGFIQTKGDAVISIAADFQDPPEMIIDFIKKWEEGYKIIAAVKKKSKESPLMFGVRGLFYEIISRLSDIDQIKGFTGFGLYDKKVIDILRTIDDPYPYFRGLISDLGFDIAKIEYTQPRREKGITKNNFYSLYDMAMLGITNHSKVPLRLATMLGFLISMLSILVATGYFIYKLIFWNNFNIGIAPLVIGFFFFASVQLFFIGILGEYIGSIHTQVLKRPLVIEKERVNF</sequence>
<dbReference type="PANTHER" id="PTHR48090">
    <property type="entry name" value="UNDECAPRENYL-PHOSPHATE 4-DEOXY-4-FORMAMIDO-L-ARABINOSE TRANSFERASE-RELATED"/>
    <property type="match status" value="1"/>
</dbReference>
<name>A0A1F4SP78_UNCSA</name>
<dbReference type="Gene3D" id="3.90.550.10">
    <property type="entry name" value="Spore Coat Polysaccharide Biosynthesis Protein SpsA, Chain A"/>
    <property type="match status" value="1"/>
</dbReference>
<dbReference type="AlphaFoldDB" id="A0A1F4SP78"/>
<protein>
    <submittedName>
        <fullName evidence="9">Dolichol monophosphate mannose synthase</fullName>
    </submittedName>
</protein>
<evidence type="ECO:0000256" key="1">
    <source>
        <dbReference type="ARBA" id="ARBA00004141"/>
    </source>
</evidence>
<feature type="transmembrane region" description="Helical" evidence="7">
    <location>
        <begin position="228"/>
        <end position="250"/>
    </location>
</feature>
<feature type="transmembrane region" description="Helical" evidence="7">
    <location>
        <begin position="262"/>
        <end position="287"/>
    </location>
</feature>
<dbReference type="InterPro" id="IPR029044">
    <property type="entry name" value="Nucleotide-diphossugar_trans"/>
</dbReference>
<evidence type="ECO:0000259" key="8">
    <source>
        <dbReference type="Pfam" id="PF00535"/>
    </source>
</evidence>
<keyword evidence="5 7" id="KW-1133">Transmembrane helix</keyword>
<evidence type="ECO:0000256" key="7">
    <source>
        <dbReference type="SAM" id="Phobius"/>
    </source>
</evidence>
<dbReference type="InterPro" id="IPR001173">
    <property type="entry name" value="Glyco_trans_2-like"/>
</dbReference>
<accession>A0A1F4SP78</accession>
<dbReference type="PANTHER" id="PTHR48090:SF1">
    <property type="entry name" value="PROPHAGE BACTOPRENOL GLUCOSYL TRANSFERASE HOMOLOG"/>
    <property type="match status" value="1"/>
</dbReference>
<comment type="caution">
    <text evidence="9">The sequence shown here is derived from an EMBL/GenBank/DDBJ whole genome shotgun (WGS) entry which is preliminary data.</text>
</comment>
<evidence type="ECO:0000256" key="4">
    <source>
        <dbReference type="ARBA" id="ARBA00022692"/>
    </source>
</evidence>
<evidence type="ECO:0000256" key="5">
    <source>
        <dbReference type="ARBA" id="ARBA00022989"/>
    </source>
</evidence>
<organism evidence="9 10">
    <name type="scientific">candidate division WOR-1 bacterium RIFOXYB2_FULL_37_13</name>
    <dbReference type="NCBI Taxonomy" id="1802579"/>
    <lineage>
        <taxon>Bacteria</taxon>
        <taxon>Bacillati</taxon>
        <taxon>Saganbacteria</taxon>
    </lineage>
</organism>
<dbReference type="EMBL" id="MEUB01000031">
    <property type="protein sequence ID" value="OGC22157.1"/>
    <property type="molecule type" value="Genomic_DNA"/>
</dbReference>